<evidence type="ECO:0000256" key="1">
    <source>
        <dbReference type="ARBA" id="ARBA00004613"/>
    </source>
</evidence>
<dbReference type="SUPFAM" id="SSF56436">
    <property type="entry name" value="C-type lectin-like"/>
    <property type="match status" value="1"/>
</dbReference>
<organism evidence="6 7">
    <name type="scientific">Pogona vitticeps</name>
    <name type="common">central bearded dragon</name>
    <dbReference type="NCBI Taxonomy" id="103695"/>
    <lineage>
        <taxon>Eukaryota</taxon>
        <taxon>Metazoa</taxon>
        <taxon>Chordata</taxon>
        <taxon>Craniata</taxon>
        <taxon>Vertebrata</taxon>
        <taxon>Euteleostomi</taxon>
        <taxon>Lepidosauria</taxon>
        <taxon>Squamata</taxon>
        <taxon>Bifurcata</taxon>
        <taxon>Unidentata</taxon>
        <taxon>Episquamata</taxon>
        <taxon>Toxicofera</taxon>
        <taxon>Iguania</taxon>
        <taxon>Acrodonta</taxon>
        <taxon>Agamidae</taxon>
        <taxon>Amphibolurinae</taxon>
        <taxon>Pogona</taxon>
    </lineage>
</organism>
<proteinExistence type="predicted"/>
<dbReference type="RefSeq" id="XP_020668404.2">
    <property type="nucleotide sequence ID" value="XM_020812745.2"/>
</dbReference>
<dbReference type="GeneID" id="110089580"/>
<protein>
    <submittedName>
        <fullName evidence="7">C-type lectin-like</fullName>
    </submittedName>
</protein>
<evidence type="ECO:0000256" key="4">
    <source>
        <dbReference type="SAM" id="SignalP"/>
    </source>
</evidence>
<dbReference type="AlphaFoldDB" id="A0A6J0VCN4"/>
<dbReference type="Proteomes" id="UP001652642">
    <property type="component" value="Chromosome 6"/>
</dbReference>
<dbReference type="InterPro" id="IPR016187">
    <property type="entry name" value="CTDL_fold"/>
</dbReference>
<dbReference type="KEGG" id="pvt:110089580"/>
<evidence type="ECO:0000256" key="2">
    <source>
        <dbReference type="ARBA" id="ARBA00022525"/>
    </source>
</evidence>
<dbReference type="InParanoid" id="A0A6J0VCN4"/>
<dbReference type="InterPro" id="IPR001304">
    <property type="entry name" value="C-type_lectin-like"/>
</dbReference>
<dbReference type="GO" id="GO:0005576">
    <property type="term" value="C:extracellular region"/>
    <property type="evidence" value="ECO:0007669"/>
    <property type="project" value="UniProtKB-SubCell"/>
</dbReference>
<dbReference type="PRINTS" id="PR01504">
    <property type="entry name" value="PNCREATITSAP"/>
</dbReference>
<name>A0A6J0VCN4_9SAUR</name>
<dbReference type="Gene3D" id="3.10.100.10">
    <property type="entry name" value="Mannose-Binding Protein A, subunit A"/>
    <property type="match status" value="1"/>
</dbReference>
<dbReference type="GO" id="GO:0046872">
    <property type="term" value="F:metal ion binding"/>
    <property type="evidence" value="ECO:0007669"/>
    <property type="project" value="UniProtKB-KW"/>
</dbReference>
<keyword evidence="6" id="KW-1185">Reference proteome</keyword>
<sequence length="160" mass="18561">MGFFTSSALCLLGIIFSNPFLGAEAASCARDWMQNQGNCYAYFDDPMTWQEAEIECQSYGRGAHLASVLTEAETVLVAEHISTYQKQPLNVWIGLRDVRQNRRWRWADESVYNYKAWMKGEPNNDDNNEFCVELTGSTRLRQWNDTKCNKRNAYICKYEL</sequence>
<dbReference type="FunCoup" id="A0A6J0VCN4">
    <property type="interactions" value="2"/>
</dbReference>
<dbReference type="PROSITE" id="PS50041">
    <property type="entry name" value="C_TYPE_LECTIN_2"/>
    <property type="match status" value="1"/>
</dbReference>
<evidence type="ECO:0000313" key="7">
    <source>
        <dbReference type="RefSeq" id="XP_020668404.2"/>
    </source>
</evidence>
<evidence type="ECO:0000313" key="6">
    <source>
        <dbReference type="Proteomes" id="UP001652642"/>
    </source>
</evidence>
<dbReference type="InterPro" id="IPR016186">
    <property type="entry name" value="C-type_lectin-like/link_sf"/>
</dbReference>
<comment type="subcellular location">
    <subcellularLocation>
        <location evidence="1">Secreted</location>
    </subcellularLocation>
</comment>
<dbReference type="InterPro" id="IPR018378">
    <property type="entry name" value="C-type_lectin_CS"/>
</dbReference>
<dbReference type="Pfam" id="PF00059">
    <property type="entry name" value="Lectin_C"/>
    <property type="match status" value="1"/>
</dbReference>
<dbReference type="SMART" id="SM00034">
    <property type="entry name" value="CLECT"/>
    <property type="match status" value="1"/>
</dbReference>
<reference evidence="7" key="1">
    <citation type="submission" date="2025-08" db="UniProtKB">
        <authorList>
            <consortium name="RefSeq"/>
        </authorList>
    </citation>
    <scope>IDENTIFICATION</scope>
</reference>
<keyword evidence="3" id="KW-1015">Disulfide bond</keyword>
<keyword evidence="2" id="KW-0964">Secreted</keyword>
<evidence type="ECO:0000259" key="5">
    <source>
        <dbReference type="PROSITE" id="PS50041"/>
    </source>
</evidence>
<feature type="signal peptide" evidence="4">
    <location>
        <begin position="1"/>
        <end position="25"/>
    </location>
</feature>
<dbReference type="InterPro" id="IPR050111">
    <property type="entry name" value="C-type_lectin/snaclec_domain"/>
</dbReference>
<gene>
    <name evidence="7" type="primary">LOC110089580</name>
</gene>
<dbReference type="OrthoDB" id="441660at2759"/>
<feature type="chain" id="PRO_5046883537" evidence="4">
    <location>
        <begin position="26"/>
        <end position="160"/>
    </location>
</feature>
<accession>A0A6J0VCN4</accession>
<dbReference type="PANTHER" id="PTHR22803">
    <property type="entry name" value="MANNOSE, PHOSPHOLIPASE, LECTIN RECEPTOR RELATED"/>
    <property type="match status" value="1"/>
</dbReference>
<dbReference type="CDD" id="cd03594">
    <property type="entry name" value="CLECT_REG-1_like"/>
    <property type="match status" value="1"/>
</dbReference>
<dbReference type="GO" id="GO:0030246">
    <property type="term" value="F:carbohydrate binding"/>
    <property type="evidence" value="ECO:0007669"/>
    <property type="project" value="UniProtKB-KW"/>
</dbReference>
<dbReference type="PROSITE" id="PS00615">
    <property type="entry name" value="C_TYPE_LECTIN_1"/>
    <property type="match status" value="1"/>
</dbReference>
<feature type="domain" description="C-type lectin" evidence="5">
    <location>
        <begin position="35"/>
        <end position="157"/>
    </location>
</feature>
<evidence type="ECO:0000256" key="3">
    <source>
        <dbReference type="ARBA" id="ARBA00023157"/>
    </source>
</evidence>
<keyword evidence="4" id="KW-0732">Signal</keyword>